<comment type="similarity">
    <text evidence="1">Belongs to the ABC transporter superfamily. ABCA family. CPR flippase (TC 3.A.1.211) subfamily.</text>
</comment>
<evidence type="ECO:0000256" key="1">
    <source>
        <dbReference type="ARBA" id="ARBA00008526"/>
    </source>
</evidence>
<dbReference type="GO" id="GO:0005319">
    <property type="term" value="F:lipid transporter activity"/>
    <property type="evidence" value="ECO:0007669"/>
    <property type="project" value="TreeGrafter"/>
</dbReference>
<dbReference type="GO" id="GO:0016020">
    <property type="term" value="C:membrane"/>
    <property type="evidence" value="ECO:0007669"/>
    <property type="project" value="InterPro"/>
</dbReference>
<organism evidence="6 8">
    <name type="scientific">Cymbomonas tetramitiformis</name>
    <dbReference type="NCBI Taxonomy" id="36881"/>
    <lineage>
        <taxon>Eukaryota</taxon>
        <taxon>Viridiplantae</taxon>
        <taxon>Chlorophyta</taxon>
        <taxon>Pyramimonadophyceae</taxon>
        <taxon>Pyramimonadales</taxon>
        <taxon>Pyramimonadaceae</taxon>
        <taxon>Cymbomonas</taxon>
    </lineage>
</organism>
<reference evidence="6 8" key="1">
    <citation type="journal article" date="2015" name="Genome Biol. Evol.">
        <title>Comparative Genomics of a Bacterivorous Green Alga Reveals Evolutionary Causalities and Consequences of Phago-Mixotrophic Mode of Nutrition.</title>
        <authorList>
            <person name="Burns J.A."/>
            <person name="Paasch A."/>
            <person name="Narechania A."/>
            <person name="Kim E."/>
        </authorList>
    </citation>
    <scope>NUCLEOTIDE SEQUENCE [LARGE SCALE GENOMIC DNA]</scope>
    <source>
        <strain evidence="6">PLY_AMNH</strain>
    </source>
</reference>
<name>A0AAE0GK91_9CHLO</name>
<sequence length="277" mass="30290">MRAERIAAGAQASWVLPSIRRDAGNDDRTGAPDDVCPAAWDHPARSRAKQAHVAQLLEQLGLSQYSDQPAGTYSGGNRRKLSVGIALVGRPTCVLLDEPSTGMDPGAQRAVWDLISRGMQDHAVVLTSHRMEECEALCTRVGIMVDGRLRCVGSAEHLKWRFGNGYDFEFRINGGEEQREAIGAFVAEALPKAFVQEESKVRLKYHLEQGGTVELSELFAKMYEACQQFGVDDYGVSQTSLEQVFLTFARAQQDMSVVPDIFRHGGGSEVTGTSSNV</sequence>
<evidence type="ECO:0000256" key="2">
    <source>
        <dbReference type="ARBA" id="ARBA00022448"/>
    </source>
</evidence>
<dbReference type="InterPro" id="IPR026082">
    <property type="entry name" value="ABCA"/>
</dbReference>
<dbReference type="Pfam" id="PF00005">
    <property type="entry name" value="ABC_tran"/>
    <property type="match status" value="1"/>
</dbReference>
<evidence type="ECO:0000313" key="6">
    <source>
        <dbReference type="EMBL" id="KAK3279794.1"/>
    </source>
</evidence>
<accession>A0AAE0GK91</accession>
<dbReference type="AlphaFoldDB" id="A0AAE0GK91"/>
<feature type="domain" description="ABCA1-4-like C-terminal R2 regulatory" evidence="5">
    <location>
        <begin position="163"/>
        <end position="238"/>
    </location>
</feature>
<evidence type="ECO:0000256" key="3">
    <source>
        <dbReference type="ARBA" id="ARBA00022737"/>
    </source>
</evidence>
<evidence type="ECO:0000259" key="4">
    <source>
        <dbReference type="Pfam" id="PF00005"/>
    </source>
</evidence>
<dbReference type="Proteomes" id="UP001190700">
    <property type="component" value="Unassembled WGS sequence"/>
</dbReference>
<comment type="caution">
    <text evidence="6">The sequence shown here is derived from an EMBL/GenBank/DDBJ whole genome shotgun (WGS) entry which is preliminary data.</text>
</comment>
<keyword evidence="8" id="KW-1185">Reference proteome</keyword>
<gene>
    <name evidence="6" type="ORF">CYMTET_12331</name>
    <name evidence="7" type="ORF">CYMTET_12332</name>
</gene>
<dbReference type="InterPro" id="IPR056264">
    <property type="entry name" value="R2_ABCA1-4-like"/>
</dbReference>
<evidence type="ECO:0000313" key="8">
    <source>
        <dbReference type="Proteomes" id="UP001190700"/>
    </source>
</evidence>
<evidence type="ECO:0000313" key="7">
    <source>
        <dbReference type="EMBL" id="KAK3279795.1"/>
    </source>
</evidence>
<dbReference type="Gene3D" id="3.40.50.300">
    <property type="entry name" value="P-loop containing nucleotide triphosphate hydrolases"/>
    <property type="match status" value="1"/>
</dbReference>
<protein>
    <submittedName>
        <fullName evidence="6">Uncharacterized protein</fullName>
    </submittedName>
</protein>
<reference evidence="6" key="2">
    <citation type="submission" date="2023-06" db="EMBL/GenBank/DDBJ databases">
        <title>Long-read-based genome assembly of the green algal bacterivore Cymbomonas tetramitiformis.</title>
        <authorList>
            <person name="Gyaltshen Y."/>
            <person name="Rozenberg A."/>
            <person name="Paasch A."/>
            <person name="Burns J.A."/>
            <person name="Warring S."/>
            <person name="Larson R."/>
            <person name="Maurer-Alcala X."/>
            <person name="Dacks J."/>
            <person name="Kim E."/>
        </authorList>
    </citation>
    <scope>NUCLEOTIDE SEQUENCE</scope>
    <source>
        <strain evidence="6">PLY_AMNH</strain>
    </source>
</reference>
<dbReference type="GO" id="GO:0140359">
    <property type="term" value="F:ABC-type transporter activity"/>
    <property type="evidence" value="ECO:0007669"/>
    <property type="project" value="InterPro"/>
</dbReference>
<proteinExistence type="inferred from homology"/>
<feature type="domain" description="ABC transporter" evidence="4">
    <location>
        <begin position="34"/>
        <end position="100"/>
    </location>
</feature>
<evidence type="ECO:0000259" key="5">
    <source>
        <dbReference type="Pfam" id="PF23321"/>
    </source>
</evidence>
<dbReference type="InterPro" id="IPR003439">
    <property type="entry name" value="ABC_transporter-like_ATP-bd"/>
</dbReference>
<dbReference type="GO" id="GO:0016887">
    <property type="term" value="F:ATP hydrolysis activity"/>
    <property type="evidence" value="ECO:0007669"/>
    <property type="project" value="InterPro"/>
</dbReference>
<dbReference type="Pfam" id="PF23321">
    <property type="entry name" value="R1_ABCA1"/>
    <property type="match status" value="1"/>
</dbReference>
<dbReference type="InterPro" id="IPR027417">
    <property type="entry name" value="P-loop_NTPase"/>
</dbReference>
<keyword evidence="3" id="KW-0677">Repeat</keyword>
<keyword evidence="2" id="KW-0813">Transport</keyword>
<dbReference type="EMBL" id="LGRX02004665">
    <property type="protein sequence ID" value="KAK3279794.1"/>
    <property type="molecule type" value="Genomic_DNA"/>
</dbReference>
<dbReference type="SUPFAM" id="SSF52540">
    <property type="entry name" value="P-loop containing nucleoside triphosphate hydrolases"/>
    <property type="match status" value="1"/>
</dbReference>
<dbReference type="PANTHER" id="PTHR19229">
    <property type="entry name" value="ATP-BINDING CASSETTE TRANSPORTER SUBFAMILY A ABCA"/>
    <property type="match status" value="1"/>
</dbReference>
<dbReference type="EMBL" id="LGRX02004665">
    <property type="protein sequence ID" value="KAK3279795.1"/>
    <property type="molecule type" value="Genomic_DNA"/>
</dbReference>
<dbReference type="GO" id="GO:0005524">
    <property type="term" value="F:ATP binding"/>
    <property type="evidence" value="ECO:0007669"/>
    <property type="project" value="InterPro"/>
</dbReference>
<dbReference type="PANTHER" id="PTHR19229:SF36">
    <property type="entry name" value="ATP-BINDING CASSETTE SUB-FAMILY A MEMBER 2"/>
    <property type="match status" value="1"/>
</dbReference>